<sequence>MSTDHLQSLHREAERGSAYVNKADPRSERGVESDCLFLVIGNSDFYVLLYGIKGAAYLKNMEGLVLSFTDNGCNWISGSLQRLPDRITVITDGGQQTSFCLFDHVTVSNE</sequence>
<dbReference type="EMBL" id="KV932691">
    <property type="protein sequence ID" value="PIO31797.1"/>
    <property type="molecule type" value="Genomic_DNA"/>
</dbReference>
<feature type="region of interest" description="Disordered" evidence="1">
    <location>
        <begin position="1"/>
        <end position="26"/>
    </location>
</feature>
<dbReference type="AlphaFoldDB" id="A0A2G9RV55"/>
<evidence type="ECO:0000256" key="1">
    <source>
        <dbReference type="SAM" id="MobiDB-lite"/>
    </source>
</evidence>
<organism evidence="2 3">
    <name type="scientific">Aquarana catesbeiana</name>
    <name type="common">American bullfrog</name>
    <name type="synonym">Rana catesbeiana</name>
    <dbReference type="NCBI Taxonomy" id="8400"/>
    <lineage>
        <taxon>Eukaryota</taxon>
        <taxon>Metazoa</taxon>
        <taxon>Chordata</taxon>
        <taxon>Craniata</taxon>
        <taxon>Vertebrata</taxon>
        <taxon>Euteleostomi</taxon>
        <taxon>Amphibia</taxon>
        <taxon>Batrachia</taxon>
        <taxon>Anura</taxon>
        <taxon>Neobatrachia</taxon>
        <taxon>Ranoidea</taxon>
        <taxon>Ranidae</taxon>
        <taxon>Aquarana</taxon>
    </lineage>
</organism>
<accession>A0A2G9RV55</accession>
<dbReference type="Proteomes" id="UP000228934">
    <property type="component" value="Unassembled WGS sequence"/>
</dbReference>
<protein>
    <submittedName>
        <fullName evidence="2">Uncharacterized protein</fullName>
    </submittedName>
</protein>
<evidence type="ECO:0000313" key="3">
    <source>
        <dbReference type="Proteomes" id="UP000228934"/>
    </source>
</evidence>
<reference evidence="3" key="1">
    <citation type="journal article" date="2017" name="Nat. Commun.">
        <title>The North American bullfrog draft genome provides insight into hormonal regulation of long noncoding RNA.</title>
        <authorList>
            <person name="Hammond S.A."/>
            <person name="Warren R.L."/>
            <person name="Vandervalk B.P."/>
            <person name="Kucuk E."/>
            <person name="Khan H."/>
            <person name="Gibb E.A."/>
            <person name="Pandoh P."/>
            <person name="Kirk H."/>
            <person name="Zhao Y."/>
            <person name="Jones M."/>
            <person name="Mungall A.J."/>
            <person name="Coope R."/>
            <person name="Pleasance S."/>
            <person name="Moore R.A."/>
            <person name="Holt R.A."/>
            <person name="Round J.M."/>
            <person name="Ohora S."/>
            <person name="Walle B.V."/>
            <person name="Veldhoen N."/>
            <person name="Helbing C.C."/>
            <person name="Birol I."/>
        </authorList>
    </citation>
    <scope>NUCLEOTIDE SEQUENCE [LARGE SCALE GENOMIC DNA]</scope>
</reference>
<name>A0A2G9RV55_AQUCT</name>
<keyword evidence="3" id="KW-1185">Reference proteome</keyword>
<evidence type="ECO:0000313" key="2">
    <source>
        <dbReference type="EMBL" id="PIO31797.1"/>
    </source>
</evidence>
<gene>
    <name evidence="2" type="ORF">AB205_0003330</name>
</gene>
<proteinExistence type="predicted"/>